<dbReference type="RefSeq" id="WP_065239750.1">
    <property type="nucleotide sequence ID" value="NZ_JTJM01000043.1"/>
</dbReference>
<dbReference type="AlphaFoldDB" id="A0A1A7NLP3"/>
<feature type="binding site" evidence="2">
    <location>
        <position position="61"/>
    </location>
    <ligand>
        <name>substrate</name>
    </ligand>
</feature>
<dbReference type="SMART" id="SM00855">
    <property type="entry name" value="PGAM"/>
    <property type="match status" value="1"/>
</dbReference>
<evidence type="ECO:0000313" key="4">
    <source>
        <dbReference type="Proteomes" id="UP000243558"/>
    </source>
</evidence>
<reference evidence="3 4" key="1">
    <citation type="submission" date="2014-11" db="EMBL/GenBank/DDBJ databases">
        <title>Pan-genome of Gallibacterium spp.</title>
        <authorList>
            <person name="Kudirkiene E."/>
            <person name="Bojesen A.M."/>
        </authorList>
    </citation>
    <scope>NUCLEOTIDE SEQUENCE [LARGE SCALE GENOMIC DNA]</scope>
    <source>
        <strain evidence="3 4">F151</strain>
    </source>
</reference>
<dbReference type="PANTHER" id="PTHR48100">
    <property type="entry name" value="BROAD-SPECIFICITY PHOSPHATASE YOR283W-RELATED"/>
    <property type="match status" value="1"/>
</dbReference>
<dbReference type="SUPFAM" id="SSF53254">
    <property type="entry name" value="Phosphoglycerate mutase-like"/>
    <property type="match status" value="1"/>
</dbReference>
<dbReference type="PATRIC" id="fig|505345.7.peg.1770"/>
<protein>
    <submittedName>
        <fullName evidence="3">Phosphoglycerate mutase</fullName>
    </submittedName>
</protein>
<organism evidence="3 4">
    <name type="scientific">Gallibacterium genomosp. 3</name>
    <dbReference type="NCBI Taxonomy" id="505345"/>
    <lineage>
        <taxon>Bacteria</taxon>
        <taxon>Pseudomonadati</taxon>
        <taxon>Pseudomonadota</taxon>
        <taxon>Gammaproteobacteria</taxon>
        <taxon>Pasteurellales</taxon>
        <taxon>Pasteurellaceae</taxon>
        <taxon>Gallibacterium</taxon>
    </lineage>
</organism>
<dbReference type="InterPro" id="IPR050275">
    <property type="entry name" value="PGM_Phosphatase"/>
</dbReference>
<sequence length="220" mass="24838">MQKDLTFYFLRHGRTQWNETGLLQGQGDSPLTKEGINGALAAGEALKEIPFVAAYSSCLQRTIDTAKHVIGERAIPLFQHQGLNEQFFGQWEGIKIDTIRHTEAFQNLVKYPEIYDQNIEQYNQGEPFSALAARAWQAVQDIIQIHDQGNILVVSHGHTLRLLLALLGGYTWQTHREPGVSESLINCSISVVRYQQNAEQRSFQIERKNDTSHLAVAVPL</sequence>
<proteinExistence type="predicted"/>
<dbReference type="CDD" id="cd07067">
    <property type="entry name" value="HP_PGM_like"/>
    <property type="match status" value="1"/>
</dbReference>
<dbReference type="OrthoDB" id="9781415at2"/>
<comment type="caution">
    <text evidence="3">The sequence shown here is derived from an EMBL/GenBank/DDBJ whole genome shotgun (WGS) entry which is preliminary data.</text>
</comment>
<name>A0A1A7NLP3_9PAST</name>
<dbReference type="InterPro" id="IPR013078">
    <property type="entry name" value="His_Pase_superF_clade-1"/>
</dbReference>
<feature type="binding site" evidence="2">
    <location>
        <begin position="11"/>
        <end position="18"/>
    </location>
    <ligand>
        <name>substrate</name>
    </ligand>
</feature>
<dbReference type="PANTHER" id="PTHR48100:SF1">
    <property type="entry name" value="HISTIDINE PHOSPHATASE FAMILY PROTEIN-RELATED"/>
    <property type="match status" value="1"/>
</dbReference>
<dbReference type="Proteomes" id="UP000243558">
    <property type="component" value="Unassembled WGS sequence"/>
</dbReference>
<dbReference type="Pfam" id="PF00300">
    <property type="entry name" value="His_Phos_1"/>
    <property type="match status" value="1"/>
</dbReference>
<gene>
    <name evidence="3" type="ORF">QV01_08900</name>
</gene>
<feature type="active site" description="Tele-phosphohistidine intermediate" evidence="1">
    <location>
        <position position="12"/>
    </location>
</feature>
<accession>A0A1A7NLP3</accession>
<evidence type="ECO:0000313" key="3">
    <source>
        <dbReference type="EMBL" id="OBW91037.1"/>
    </source>
</evidence>
<dbReference type="GO" id="GO:0016791">
    <property type="term" value="F:phosphatase activity"/>
    <property type="evidence" value="ECO:0007669"/>
    <property type="project" value="TreeGrafter"/>
</dbReference>
<keyword evidence="4" id="KW-1185">Reference proteome</keyword>
<dbReference type="InterPro" id="IPR029033">
    <property type="entry name" value="His_PPase_superfam"/>
</dbReference>
<dbReference type="GO" id="GO:0005737">
    <property type="term" value="C:cytoplasm"/>
    <property type="evidence" value="ECO:0007669"/>
    <property type="project" value="TreeGrafter"/>
</dbReference>
<evidence type="ECO:0000256" key="2">
    <source>
        <dbReference type="PIRSR" id="PIRSR613078-2"/>
    </source>
</evidence>
<feature type="active site" description="Proton donor/acceptor" evidence="1">
    <location>
        <position position="85"/>
    </location>
</feature>
<evidence type="ECO:0000256" key="1">
    <source>
        <dbReference type="PIRSR" id="PIRSR613078-1"/>
    </source>
</evidence>
<dbReference type="Gene3D" id="3.40.50.1240">
    <property type="entry name" value="Phosphoglycerate mutase-like"/>
    <property type="match status" value="1"/>
</dbReference>
<dbReference type="EMBL" id="JTJM01000043">
    <property type="protein sequence ID" value="OBW91037.1"/>
    <property type="molecule type" value="Genomic_DNA"/>
</dbReference>